<dbReference type="PRINTS" id="PR00465">
    <property type="entry name" value="EP450IV"/>
</dbReference>
<dbReference type="SUPFAM" id="SSF48264">
    <property type="entry name" value="Cytochrome P450"/>
    <property type="match status" value="1"/>
</dbReference>
<evidence type="ECO:0000313" key="9">
    <source>
        <dbReference type="Proteomes" id="UP001172083"/>
    </source>
</evidence>
<dbReference type="InterPro" id="IPR002403">
    <property type="entry name" value="Cyt_P450_E_grp-IV"/>
</dbReference>
<accession>A0ABT8LBH2</accession>
<dbReference type="Gene3D" id="1.10.630.10">
    <property type="entry name" value="Cytochrome P450"/>
    <property type="match status" value="1"/>
</dbReference>
<evidence type="ECO:0000256" key="4">
    <source>
        <dbReference type="ARBA" id="ARBA00023002"/>
    </source>
</evidence>
<keyword evidence="6 7" id="KW-0503">Monooxygenase</keyword>
<gene>
    <name evidence="8" type="ORF">QQ020_23810</name>
</gene>
<comment type="similarity">
    <text evidence="1 7">Belongs to the cytochrome P450 family.</text>
</comment>
<reference evidence="8" key="1">
    <citation type="submission" date="2023-06" db="EMBL/GenBank/DDBJ databases">
        <title>Genomic of Agaribacillus aureum.</title>
        <authorList>
            <person name="Wang G."/>
        </authorList>
    </citation>
    <scope>NUCLEOTIDE SEQUENCE</scope>
    <source>
        <strain evidence="8">BMA12</strain>
    </source>
</reference>
<protein>
    <submittedName>
        <fullName evidence="8">Cytochrome P450</fullName>
    </submittedName>
</protein>
<dbReference type="Proteomes" id="UP001172083">
    <property type="component" value="Unassembled WGS sequence"/>
</dbReference>
<name>A0ABT8LBH2_9BACT</name>
<keyword evidence="9" id="KW-1185">Reference proteome</keyword>
<evidence type="ECO:0000256" key="1">
    <source>
        <dbReference type="ARBA" id="ARBA00010617"/>
    </source>
</evidence>
<evidence type="ECO:0000256" key="7">
    <source>
        <dbReference type="RuleBase" id="RU000461"/>
    </source>
</evidence>
<evidence type="ECO:0000313" key="8">
    <source>
        <dbReference type="EMBL" id="MDN5215128.1"/>
    </source>
</evidence>
<dbReference type="PRINTS" id="PR00385">
    <property type="entry name" value="P450"/>
</dbReference>
<sequence>MKNLIIYNDMTPKQIPKVKPDSWLFGNMKSFSKDPDRFLKKCAETYGDIFQFRIAHKRFIAINHPDYIQHVLQTNHRNYKMFSLVKLIIKVIGHGLFALEGEQWKKERRLMQPYFHKEIVSSYFTIIDDHAKKMFKDWPSKPELWLRSEMGDLVLDITSKCFLGENVEGGAGIIKENLFYGMVTIMGRVKSPIQPPLWFPTAKNQKFNKSVRKLKKFLIEVIRSKEKEENLTGNDLMTMFILLERSGEIPKKQIYNEFVTLMSAGYETTATALFSLIVNVYKDDAIRKKVVEEYNRVTKGGPIKVEHVGQLQYVNNVINESLRLWSPAFMQGREAIKNEKMNGYPIKKGDTILIVSQLIHRHKKFWKNPNVFDPDRFDQELPHKYAYLPFGRGPRMCIGMNIALMEMQVILYHMLKSNFEIEVPSNTEIEYEVTLSYRPKTDIRVIKPITKQH</sequence>
<evidence type="ECO:0000256" key="2">
    <source>
        <dbReference type="ARBA" id="ARBA00022617"/>
    </source>
</evidence>
<dbReference type="PANTHER" id="PTHR24291">
    <property type="entry name" value="CYTOCHROME P450 FAMILY 4"/>
    <property type="match status" value="1"/>
</dbReference>
<dbReference type="InterPro" id="IPR001128">
    <property type="entry name" value="Cyt_P450"/>
</dbReference>
<evidence type="ECO:0000256" key="5">
    <source>
        <dbReference type="ARBA" id="ARBA00023004"/>
    </source>
</evidence>
<evidence type="ECO:0000256" key="6">
    <source>
        <dbReference type="ARBA" id="ARBA00023033"/>
    </source>
</evidence>
<dbReference type="PROSITE" id="PS00086">
    <property type="entry name" value="CYTOCHROME_P450"/>
    <property type="match status" value="1"/>
</dbReference>
<dbReference type="EMBL" id="JAUJEB010000006">
    <property type="protein sequence ID" value="MDN5215128.1"/>
    <property type="molecule type" value="Genomic_DNA"/>
</dbReference>
<keyword evidence="3 7" id="KW-0479">Metal-binding</keyword>
<dbReference type="PANTHER" id="PTHR24291:SF50">
    <property type="entry name" value="BIFUNCTIONAL ALBAFLAVENONE MONOOXYGENASE_TERPENE SYNTHASE"/>
    <property type="match status" value="1"/>
</dbReference>
<evidence type="ECO:0000256" key="3">
    <source>
        <dbReference type="ARBA" id="ARBA00022723"/>
    </source>
</evidence>
<comment type="caution">
    <text evidence="8">The sequence shown here is derived from an EMBL/GenBank/DDBJ whole genome shotgun (WGS) entry which is preliminary data.</text>
</comment>
<dbReference type="InterPro" id="IPR017972">
    <property type="entry name" value="Cyt_P450_CS"/>
</dbReference>
<dbReference type="InterPro" id="IPR050196">
    <property type="entry name" value="Cytochrome_P450_Monoox"/>
</dbReference>
<organism evidence="8 9">
    <name type="scientific">Agaribacillus aureus</name>
    <dbReference type="NCBI Taxonomy" id="3051825"/>
    <lineage>
        <taxon>Bacteria</taxon>
        <taxon>Pseudomonadati</taxon>
        <taxon>Bacteroidota</taxon>
        <taxon>Cytophagia</taxon>
        <taxon>Cytophagales</taxon>
        <taxon>Splendidivirgaceae</taxon>
        <taxon>Agaribacillus</taxon>
    </lineage>
</organism>
<keyword evidence="5 7" id="KW-0408">Iron</keyword>
<dbReference type="Pfam" id="PF00067">
    <property type="entry name" value="p450"/>
    <property type="match status" value="1"/>
</dbReference>
<dbReference type="InterPro" id="IPR036396">
    <property type="entry name" value="Cyt_P450_sf"/>
</dbReference>
<keyword evidence="4 7" id="KW-0560">Oxidoreductase</keyword>
<keyword evidence="2 7" id="KW-0349">Heme</keyword>
<dbReference type="RefSeq" id="WP_346760467.1">
    <property type="nucleotide sequence ID" value="NZ_JAUJEB010000006.1"/>
</dbReference>
<proteinExistence type="inferred from homology"/>